<sequence>MPPHEIVQALEIHEISVDEASELAFCCDLLELFDLTGTAELPEIVVTLLNVA</sequence>
<comment type="caution">
    <text evidence="1">The sequence shown here is derived from an EMBL/GenBank/DDBJ whole genome shotgun (WGS) entry which is preliminary data.</text>
</comment>
<evidence type="ECO:0000313" key="1">
    <source>
        <dbReference type="EMBL" id="NDW07306.1"/>
    </source>
</evidence>
<dbReference type="RefSeq" id="WP_163465764.1">
    <property type="nucleotide sequence ID" value="NZ_JAAAMG010000027.1"/>
</dbReference>
<reference evidence="1 2" key="1">
    <citation type="submission" date="2020-01" db="EMBL/GenBank/DDBJ databases">
        <title>Jiella pacifica sp. nov.</title>
        <authorList>
            <person name="Xue Z."/>
            <person name="Zhu S."/>
            <person name="Chen J."/>
            <person name="Yang J."/>
        </authorList>
    </citation>
    <scope>NUCLEOTIDE SEQUENCE [LARGE SCALE GENOMIC DNA]</scope>
    <source>
        <strain evidence="1 2">40Bstr34</strain>
    </source>
</reference>
<accession>A0A6N9TB69</accession>
<gene>
    <name evidence="1" type="ORF">GTK09_23075</name>
</gene>
<dbReference type="Proteomes" id="UP000469011">
    <property type="component" value="Unassembled WGS sequence"/>
</dbReference>
<organism evidence="1 2">
    <name type="scientific">Jiella pacifica</name>
    <dbReference type="NCBI Taxonomy" id="2696469"/>
    <lineage>
        <taxon>Bacteria</taxon>
        <taxon>Pseudomonadati</taxon>
        <taxon>Pseudomonadota</taxon>
        <taxon>Alphaproteobacteria</taxon>
        <taxon>Hyphomicrobiales</taxon>
        <taxon>Aurantimonadaceae</taxon>
        <taxon>Jiella</taxon>
    </lineage>
</organism>
<keyword evidence="2" id="KW-1185">Reference proteome</keyword>
<protein>
    <submittedName>
        <fullName evidence="1">Uncharacterized protein</fullName>
    </submittedName>
</protein>
<dbReference type="EMBL" id="JAAAMG010000027">
    <property type="protein sequence ID" value="NDW07306.1"/>
    <property type="molecule type" value="Genomic_DNA"/>
</dbReference>
<proteinExistence type="predicted"/>
<name>A0A6N9TB69_9HYPH</name>
<dbReference type="AlphaFoldDB" id="A0A6N9TB69"/>
<evidence type="ECO:0000313" key="2">
    <source>
        <dbReference type="Proteomes" id="UP000469011"/>
    </source>
</evidence>